<protein>
    <submittedName>
        <fullName evidence="2">Uncharacterized protein</fullName>
    </submittedName>
</protein>
<dbReference type="HOGENOM" id="CLU_3288723_0_0_6"/>
<dbReference type="KEGG" id="eic:NT01EI_3074"/>
<name>C5BAL7_EDWI9</name>
<gene>
    <name evidence="2" type="ordered locus">NT01EI_3074</name>
</gene>
<accession>C5BAL7</accession>
<evidence type="ECO:0000313" key="2">
    <source>
        <dbReference type="EMBL" id="ACR70224.1"/>
    </source>
</evidence>
<proteinExistence type="predicted"/>
<dbReference type="AlphaFoldDB" id="C5BAL7"/>
<dbReference type="Proteomes" id="UP000001485">
    <property type="component" value="Chromosome"/>
</dbReference>
<organism evidence="2 3">
    <name type="scientific">Edwardsiella ictaluri (strain 93-146)</name>
    <dbReference type="NCBI Taxonomy" id="634503"/>
    <lineage>
        <taxon>Bacteria</taxon>
        <taxon>Pseudomonadati</taxon>
        <taxon>Pseudomonadota</taxon>
        <taxon>Gammaproteobacteria</taxon>
        <taxon>Enterobacterales</taxon>
        <taxon>Hafniaceae</taxon>
        <taxon>Edwardsiella</taxon>
    </lineage>
</organism>
<evidence type="ECO:0000313" key="3">
    <source>
        <dbReference type="Proteomes" id="UP000001485"/>
    </source>
</evidence>
<dbReference type="EMBL" id="CP001600">
    <property type="protein sequence ID" value="ACR70224.1"/>
    <property type="molecule type" value="Genomic_DNA"/>
</dbReference>
<evidence type="ECO:0000256" key="1">
    <source>
        <dbReference type="SAM" id="Phobius"/>
    </source>
</evidence>
<keyword evidence="1" id="KW-0812">Transmembrane</keyword>
<feature type="transmembrane region" description="Helical" evidence="1">
    <location>
        <begin position="6"/>
        <end position="30"/>
    </location>
</feature>
<keyword evidence="1" id="KW-1133">Transmembrane helix</keyword>
<keyword evidence="1" id="KW-0472">Membrane</keyword>
<reference evidence="3" key="1">
    <citation type="submission" date="2009-03" db="EMBL/GenBank/DDBJ databases">
        <title>Complete genome sequence of Edwardsiella ictaluri 93-146.</title>
        <authorList>
            <person name="Williams M.L."/>
            <person name="Gillaspy A.F."/>
            <person name="Dyer D.W."/>
            <person name="Thune R.L."/>
            <person name="Waldbieser G.C."/>
            <person name="Schuster S.C."/>
            <person name="Gipson J."/>
            <person name="Zaitshik J."/>
            <person name="Landry C."/>
            <person name="Lawrence M.L."/>
        </authorList>
    </citation>
    <scope>NUCLEOTIDE SEQUENCE [LARGE SCALE GENOMIC DNA]</scope>
    <source>
        <strain evidence="3">93-146</strain>
    </source>
</reference>
<sequence>MDMVTIVLLSVSLMMAVFSLLLMLIIVISLSPQLFLMVIN</sequence>
<reference evidence="2 3" key="2">
    <citation type="journal article" date="2012" name="J. Bacteriol.">
        <title>Genome Sequence of Edwardsiella ictaluri 93-146, a Strain Associated with a Natural Channel Catfish Outbreak of Enteric Septicemia of Catfish.</title>
        <authorList>
            <person name="Williams M.L."/>
            <person name="Gillaspy A.F."/>
            <person name="Dyer D.W."/>
            <person name="Thune R.L."/>
            <person name="Waldbieser G.C."/>
            <person name="Schuster S.C."/>
            <person name="Gipson J."/>
            <person name="Zaitshik J."/>
            <person name="Landry C."/>
            <person name="Banes M.M."/>
            <person name="Lawrence M.L."/>
        </authorList>
    </citation>
    <scope>NUCLEOTIDE SEQUENCE [LARGE SCALE GENOMIC DNA]</scope>
    <source>
        <strain evidence="2 3">93-146</strain>
    </source>
</reference>